<reference evidence="2" key="2">
    <citation type="submission" date="2021-01" db="UniProtKB">
        <authorList>
            <consortium name="EnsemblPlants"/>
        </authorList>
    </citation>
    <scope>IDENTIFICATION</scope>
</reference>
<dbReference type="Gene3D" id="3.80.10.10">
    <property type="entry name" value="Ribonuclease Inhibitor"/>
    <property type="match status" value="2"/>
</dbReference>
<dbReference type="PANTHER" id="PTHR36766:SF30">
    <property type="entry name" value="TIR-NBS TYPE DISEASE RESISTANCE PROTEIN-RELATED"/>
    <property type="match status" value="1"/>
</dbReference>
<dbReference type="AlphaFoldDB" id="A0A7N2R3D7"/>
<organism evidence="2 3">
    <name type="scientific">Quercus lobata</name>
    <name type="common">Valley oak</name>
    <dbReference type="NCBI Taxonomy" id="97700"/>
    <lineage>
        <taxon>Eukaryota</taxon>
        <taxon>Viridiplantae</taxon>
        <taxon>Streptophyta</taxon>
        <taxon>Embryophyta</taxon>
        <taxon>Tracheophyta</taxon>
        <taxon>Spermatophyta</taxon>
        <taxon>Magnoliopsida</taxon>
        <taxon>eudicotyledons</taxon>
        <taxon>Gunneridae</taxon>
        <taxon>Pentapetalae</taxon>
        <taxon>rosids</taxon>
        <taxon>fabids</taxon>
        <taxon>Fagales</taxon>
        <taxon>Fagaceae</taxon>
        <taxon>Quercus</taxon>
    </lineage>
</organism>
<protein>
    <recommendedName>
        <fullName evidence="4">Reverse transcriptase zinc-binding domain-containing protein</fullName>
    </recommendedName>
</protein>
<dbReference type="InParanoid" id="A0A7N2R3D7"/>
<keyword evidence="3" id="KW-1185">Reference proteome</keyword>
<dbReference type="SUPFAM" id="SSF52047">
    <property type="entry name" value="RNI-like"/>
    <property type="match status" value="1"/>
</dbReference>
<dbReference type="InterPro" id="IPR032675">
    <property type="entry name" value="LRR_dom_sf"/>
</dbReference>
<evidence type="ECO:0000256" key="1">
    <source>
        <dbReference type="ARBA" id="ARBA00022821"/>
    </source>
</evidence>
<evidence type="ECO:0000313" key="3">
    <source>
        <dbReference type="Proteomes" id="UP000594261"/>
    </source>
</evidence>
<dbReference type="PANTHER" id="PTHR36766">
    <property type="entry name" value="PLANT BROAD-SPECTRUM MILDEW RESISTANCE PROTEIN RPW8"/>
    <property type="match status" value="1"/>
</dbReference>
<dbReference type="EMBL" id="LRBV02000004">
    <property type="status" value="NOT_ANNOTATED_CDS"/>
    <property type="molecule type" value="Genomic_DNA"/>
</dbReference>
<dbReference type="GO" id="GO:0006952">
    <property type="term" value="P:defense response"/>
    <property type="evidence" value="ECO:0007669"/>
    <property type="project" value="UniProtKB-KW"/>
</dbReference>
<proteinExistence type="predicted"/>
<dbReference type="EnsemblPlants" id="QL04p058530:mrna">
    <property type="protein sequence ID" value="QL04p058530:mrna"/>
    <property type="gene ID" value="QL04p058530"/>
</dbReference>
<reference evidence="2 3" key="1">
    <citation type="journal article" date="2016" name="G3 (Bethesda)">
        <title>First Draft Assembly and Annotation of the Genome of a California Endemic Oak Quercus lobata Nee (Fagaceae).</title>
        <authorList>
            <person name="Sork V.L."/>
            <person name="Fitz-Gibbon S.T."/>
            <person name="Puiu D."/>
            <person name="Crepeau M."/>
            <person name="Gugger P.F."/>
            <person name="Sherman R."/>
            <person name="Stevens K."/>
            <person name="Langley C.H."/>
            <person name="Pellegrini M."/>
            <person name="Salzberg S.L."/>
        </authorList>
    </citation>
    <scope>NUCLEOTIDE SEQUENCE [LARGE SCALE GENOMIC DNA]</scope>
    <source>
        <strain evidence="2 3">cv. SW786</strain>
    </source>
</reference>
<sequence>MDFTSCQNITRIPDLSIIAPKVKKLEFYECENLVEVHQSVGLLEELEIWQITNCQNLRILPRKPQLKSLKCFYFFNCESLERGAEGSAFLSSIGCLFGLLELSISLKNVRDFPSSIFNLQNLRQLHLSYCENFPEPHIPVCFPKLEYLVIYYSNITTIPEIASRFPRLKRLDIYCCGNLREIPRLPPFIEYVIVRRCDLLDPQSKRRLLSQFENLVGLPRNIICAKGSLHQESVSETDYDTTEYERNVAPEPKEFNLVLPGNKIPTWVNHQNVGSSISFSVGWNFLPFAFCVALKVELMDNVESINSSFRCSVYIFFNGYKKRLKRLNLLLDSAPFVWFSYRSNEPCPCVGIVELLWEVSDYDPERAKVTIERCGAHVECICPPQNPAVANMACTRIHERLKMFLSRVAAQKLVRCSNIQDIHCPLCEIAEDSLLHLFQCCSYAKGVWYGNRWGFRVEMIQAQSVKEFVEQIIDPPRELLAERVTEDEFSLYAAVAMKILCDAREEALYSNTKASIDEVADRLNKQYDFYLRSLGITWAAEKQNRGSAWTKPPNQLVVTFDASCDQNIVGLAVVLNDQDGNGRAIRRGINNGRLGCSSQ</sequence>
<dbReference type="Proteomes" id="UP000594261">
    <property type="component" value="Chromosome 4"/>
</dbReference>
<evidence type="ECO:0008006" key="4">
    <source>
        <dbReference type="Google" id="ProtNLM"/>
    </source>
</evidence>
<dbReference type="Gramene" id="QL04p058530:mrna">
    <property type="protein sequence ID" value="QL04p058530:mrna"/>
    <property type="gene ID" value="QL04p058530"/>
</dbReference>
<keyword evidence="1" id="KW-0611">Plant defense</keyword>
<name>A0A7N2R3D7_QUELO</name>
<evidence type="ECO:0000313" key="2">
    <source>
        <dbReference type="EnsemblPlants" id="QL04p058530:mrna"/>
    </source>
</evidence>
<accession>A0A7N2R3D7</accession>